<dbReference type="Pfam" id="PF15696">
    <property type="entry name" value="RAD51_interact"/>
    <property type="match status" value="1"/>
</dbReference>
<name>A0A0B6YRJ1_9EUPU</name>
<dbReference type="AlphaFoldDB" id="A0A0B6YRJ1"/>
<feature type="compositionally biased region" description="Low complexity" evidence="1">
    <location>
        <begin position="1"/>
        <end position="12"/>
    </location>
</feature>
<accession>A0A0B6YRJ1</accession>
<proteinExistence type="predicted"/>
<feature type="compositionally biased region" description="Low complexity" evidence="1">
    <location>
        <begin position="74"/>
        <end position="89"/>
    </location>
</feature>
<gene>
    <name evidence="3" type="primary">ORF34443</name>
</gene>
<evidence type="ECO:0000256" key="1">
    <source>
        <dbReference type="SAM" id="MobiDB-lite"/>
    </source>
</evidence>
<feature type="domain" description="RAD51 interacting motif" evidence="2">
    <location>
        <begin position="128"/>
        <end position="149"/>
    </location>
</feature>
<protein>
    <recommendedName>
        <fullName evidence="2">RAD51 interacting motif domain-containing protein</fullName>
    </recommendedName>
</protein>
<reference evidence="3" key="1">
    <citation type="submission" date="2014-12" db="EMBL/GenBank/DDBJ databases">
        <title>Insight into the proteome of Arion vulgaris.</title>
        <authorList>
            <person name="Aradska J."/>
            <person name="Bulat T."/>
            <person name="Smidak R."/>
            <person name="Sarate P."/>
            <person name="Gangsoo J."/>
            <person name="Sialana F."/>
            <person name="Bilban M."/>
            <person name="Lubec G."/>
        </authorList>
    </citation>
    <scope>NUCLEOTIDE SEQUENCE</scope>
    <source>
        <tissue evidence="3">Skin</tissue>
    </source>
</reference>
<sequence length="152" mass="16106">GDESNSSSSSAEMSEDDGSSDFKPRSKKTKQTVHKPNKTAAHAKKLTTALNNHAKKSPQRQMVKPRLTEASDGNNTSKPSSSVPTSSNPRVKSAVASSLIASHPCANMPSSLVSQWKPPPLASQNKTSLTIVKSPSSGLRIGLSRNQRVTSL</sequence>
<feature type="non-terminal residue" evidence="3">
    <location>
        <position position="1"/>
    </location>
</feature>
<evidence type="ECO:0000313" key="3">
    <source>
        <dbReference type="EMBL" id="CEK58869.1"/>
    </source>
</evidence>
<feature type="region of interest" description="Disordered" evidence="1">
    <location>
        <begin position="1"/>
        <end position="95"/>
    </location>
</feature>
<organism evidence="3">
    <name type="scientific">Arion vulgaris</name>
    <dbReference type="NCBI Taxonomy" id="1028688"/>
    <lineage>
        <taxon>Eukaryota</taxon>
        <taxon>Metazoa</taxon>
        <taxon>Spiralia</taxon>
        <taxon>Lophotrochozoa</taxon>
        <taxon>Mollusca</taxon>
        <taxon>Gastropoda</taxon>
        <taxon>Heterobranchia</taxon>
        <taxon>Euthyneura</taxon>
        <taxon>Panpulmonata</taxon>
        <taxon>Eupulmonata</taxon>
        <taxon>Stylommatophora</taxon>
        <taxon>Helicina</taxon>
        <taxon>Arionoidea</taxon>
        <taxon>Arionidae</taxon>
        <taxon>Arion</taxon>
    </lineage>
</organism>
<dbReference type="InterPro" id="IPR031419">
    <property type="entry name" value="RAD51_interact"/>
</dbReference>
<dbReference type="EMBL" id="HACG01012004">
    <property type="protein sequence ID" value="CEK58869.1"/>
    <property type="molecule type" value="Transcribed_RNA"/>
</dbReference>
<feature type="compositionally biased region" description="Basic residues" evidence="1">
    <location>
        <begin position="25"/>
        <end position="45"/>
    </location>
</feature>
<feature type="non-terminal residue" evidence="3">
    <location>
        <position position="152"/>
    </location>
</feature>
<evidence type="ECO:0000259" key="2">
    <source>
        <dbReference type="Pfam" id="PF15696"/>
    </source>
</evidence>